<name>A0A6P4D7D4_ARADU</name>
<evidence type="ECO:0000256" key="1">
    <source>
        <dbReference type="SAM" id="Coils"/>
    </source>
</evidence>
<evidence type="ECO:0000313" key="3">
    <source>
        <dbReference type="RefSeq" id="XP_015963550.1"/>
    </source>
</evidence>
<reference evidence="2" key="1">
    <citation type="journal article" date="2016" name="Nat. Genet.">
        <title>The genome sequences of Arachis duranensis and Arachis ipaensis, the diploid ancestors of cultivated peanut.</title>
        <authorList>
            <person name="Bertioli D.J."/>
            <person name="Cannon S.B."/>
            <person name="Froenicke L."/>
            <person name="Huang G."/>
            <person name="Farmer A.D."/>
            <person name="Cannon E.K."/>
            <person name="Liu X."/>
            <person name="Gao D."/>
            <person name="Clevenger J."/>
            <person name="Dash S."/>
            <person name="Ren L."/>
            <person name="Moretzsohn M.C."/>
            <person name="Shirasawa K."/>
            <person name="Huang W."/>
            <person name="Vidigal B."/>
            <person name="Abernathy B."/>
            <person name="Chu Y."/>
            <person name="Niederhuth C.E."/>
            <person name="Umale P."/>
            <person name="Araujo A.C."/>
            <person name="Kozik A."/>
            <person name="Kim K.D."/>
            <person name="Burow M.D."/>
            <person name="Varshney R.K."/>
            <person name="Wang X."/>
            <person name="Zhang X."/>
            <person name="Barkley N."/>
            <person name="Guimaraes P.M."/>
            <person name="Isobe S."/>
            <person name="Guo B."/>
            <person name="Liao B."/>
            <person name="Stalker H.T."/>
            <person name="Schmitz R.J."/>
            <person name="Scheffler B.E."/>
            <person name="Leal-Bertioli S.C."/>
            <person name="Xun X."/>
            <person name="Jackson S.A."/>
            <person name="Michelmore R."/>
            <person name="Ozias-Akins P."/>
        </authorList>
    </citation>
    <scope>NUCLEOTIDE SEQUENCE [LARGE SCALE GENOMIC DNA]</scope>
    <source>
        <strain evidence="2">cv. V14167</strain>
    </source>
</reference>
<feature type="coiled-coil region" evidence="1">
    <location>
        <begin position="240"/>
        <end position="267"/>
    </location>
</feature>
<dbReference type="Proteomes" id="UP000515211">
    <property type="component" value="Chromosome 5"/>
</dbReference>
<dbReference type="PANTHER" id="PTHR33070:SF109">
    <property type="entry name" value="DOMAIN PROTEIN, PUTATIVE (DUF241)-RELATED"/>
    <property type="match status" value="1"/>
</dbReference>
<keyword evidence="1" id="KW-0175">Coiled coil</keyword>
<accession>A0A6P4D7D4</accession>
<proteinExistence type="predicted"/>
<dbReference type="GO" id="GO:0048364">
    <property type="term" value="P:root development"/>
    <property type="evidence" value="ECO:0007669"/>
    <property type="project" value="InterPro"/>
</dbReference>
<reference evidence="3" key="2">
    <citation type="submission" date="2025-08" db="UniProtKB">
        <authorList>
            <consortium name="RefSeq"/>
        </authorList>
    </citation>
    <scope>IDENTIFICATION</scope>
    <source>
        <tissue evidence="3">Whole plant</tissue>
    </source>
</reference>
<sequence length="281" mass="31393">MASKLHVRSNSLPNGSHPCFSRVRDELNNLKAFEATSTSESIVTSLSFLEDLHSSLDDLLNVASTQKVISQQQGDKCIEEILDGSMKVLDICGITRDTVMQIKENVQFLHSALRRRKGDSTIETSIAEYNSFSKKTKKNVNKVITTLKQLQSKFGASQLLNEEMMRVLREVIAMNVSIFQSLLTFFARPASKSKAAKWMNKLMHKGVVASEDNSENCNELQLVDATLNILLKEGANGSNMKVAHEQLEALEIAIESIEIRLESLFRSMIKTKTSLLNILSQ</sequence>
<dbReference type="RefSeq" id="XP_015963550.1">
    <property type="nucleotide sequence ID" value="XM_016108064.3"/>
</dbReference>
<protein>
    <submittedName>
        <fullName evidence="3">Uncharacterized protein LOC107487423</fullName>
    </submittedName>
</protein>
<dbReference type="KEGG" id="adu:107487423"/>
<dbReference type="AlphaFoldDB" id="A0A6P4D7D4"/>
<keyword evidence="2" id="KW-1185">Reference proteome</keyword>
<gene>
    <name evidence="3" type="primary">LOC107487423</name>
</gene>
<dbReference type="Pfam" id="PF03087">
    <property type="entry name" value="BPS1"/>
    <property type="match status" value="1"/>
</dbReference>
<dbReference type="InterPro" id="IPR004320">
    <property type="entry name" value="BPS1_pln"/>
</dbReference>
<evidence type="ECO:0000313" key="2">
    <source>
        <dbReference type="Proteomes" id="UP000515211"/>
    </source>
</evidence>
<dbReference type="GO" id="GO:0048367">
    <property type="term" value="P:shoot system development"/>
    <property type="evidence" value="ECO:0007669"/>
    <property type="project" value="InterPro"/>
</dbReference>
<dbReference type="GeneID" id="107487423"/>
<dbReference type="PANTHER" id="PTHR33070">
    <property type="entry name" value="OS06G0725500 PROTEIN"/>
    <property type="match status" value="1"/>
</dbReference>
<organism evidence="2 3">
    <name type="scientific">Arachis duranensis</name>
    <name type="common">Wild peanut</name>
    <dbReference type="NCBI Taxonomy" id="130453"/>
    <lineage>
        <taxon>Eukaryota</taxon>
        <taxon>Viridiplantae</taxon>
        <taxon>Streptophyta</taxon>
        <taxon>Embryophyta</taxon>
        <taxon>Tracheophyta</taxon>
        <taxon>Spermatophyta</taxon>
        <taxon>Magnoliopsida</taxon>
        <taxon>eudicotyledons</taxon>
        <taxon>Gunneridae</taxon>
        <taxon>Pentapetalae</taxon>
        <taxon>rosids</taxon>
        <taxon>fabids</taxon>
        <taxon>Fabales</taxon>
        <taxon>Fabaceae</taxon>
        <taxon>Papilionoideae</taxon>
        <taxon>50 kb inversion clade</taxon>
        <taxon>dalbergioids sensu lato</taxon>
        <taxon>Dalbergieae</taxon>
        <taxon>Pterocarpus clade</taxon>
        <taxon>Arachis</taxon>
    </lineage>
</organism>